<dbReference type="AlphaFoldDB" id="S4P9H2"/>
<dbReference type="Pfam" id="PF07491">
    <property type="entry name" value="PPI_Ypi1"/>
    <property type="match status" value="1"/>
</dbReference>
<dbReference type="GO" id="GO:0004865">
    <property type="term" value="F:protein serine/threonine phosphatase inhibitor activity"/>
    <property type="evidence" value="ECO:0007669"/>
    <property type="project" value="InterPro"/>
</dbReference>
<reference evidence="4" key="1">
    <citation type="journal article" date="2013" name="BMC Genomics">
        <title>Unscrambling butterfly oogenesis.</title>
        <authorList>
            <person name="Carter J.M."/>
            <person name="Baker S.C."/>
            <person name="Pink R."/>
            <person name="Carter D.R."/>
            <person name="Collins A."/>
            <person name="Tomlin J."/>
            <person name="Gibbs M."/>
            <person name="Breuker C.J."/>
        </authorList>
    </citation>
    <scope>NUCLEOTIDE SEQUENCE</scope>
    <source>
        <tissue evidence="4">Ovary</tissue>
    </source>
</reference>
<protein>
    <recommendedName>
        <fullName evidence="1">E3 ubiquitin-protein ligase PPP1R11</fullName>
    </recommendedName>
    <alternativeName>
        <fullName evidence="2">Protein phosphatase 1 regulatory subunit 11</fullName>
    </alternativeName>
</protein>
<dbReference type="PANTHER" id="PTHR20835:SF0">
    <property type="entry name" value="E3 UBIQUITIN-PROTEIN LIGASE PPP1R11"/>
    <property type="match status" value="1"/>
</dbReference>
<sequence length="142" mass="16136">MGDRQRLRTEEMATTSTAVTVSPQIQEESVERVAVITLRPTRAQSRKKVVWTEDTVDNENMNKKKSKCCCIYEKPRRFDESDTEESDDECEHCFGHVEHRRKKPQSHTATELQEAVEQTASITLQPTEPTSAPSPPDISTDS</sequence>
<evidence type="ECO:0000256" key="1">
    <source>
        <dbReference type="ARBA" id="ARBA00021994"/>
    </source>
</evidence>
<evidence type="ECO:0000313" key="4">
    <source>
        <dbReference type="EMBL" id="JAA85728.1"/>
    </source>
</evidence>
<dbReference type="EMBL" id="GAIX01006832">
    <property type="protein sequence ID" value="JAA85728.1"/>
    <property type="molecule type" value="Transcribed_RNA"/>
</dbReference>
<feature type="region of interest" description="Disordered" evidence="3">
    <location>
        <begin position="99"/>
        <end position="142"/>
    </location>
</feature>
<dbReference type="PANTHER" id="PTHR20835">
    <property type="entry name" value="E3 UBIQUITIN-PROTEIN LIGASE PPP1R11-RELATED"/>
    <property type="match status" value="1"/>
</dbReference>
<name>S4P9H2_9NEOP</name>
<proteinExistence type="predicted"/>
<feature type="region of interest" description="Disordered" evidence="3">
    <location>
        <begin position="1"/>
        <end position="20"/>
    </location>
</feature>
<accession>S4P9H2</accession>
<dbReference type="GO" id="GO:0005634">
    <property type="term" value="C:nucleus"/>
    <property type="evidence" value="ECO:0007669"/>
    <property type="project" value="TreeGrafter"/>
</dbReference>
<reference evidence="4" key="2">
    <citation type="submission" date="2013-05" db="EMBL/GenBank/DDBJ databases">
        <authorList>
            <person name="Carter J.-M."/>
            <person name="Baker S.C."/>
            <person name="Pink R."/>
            <person name="Carter D.R.F."/>
            <person name="Collins A."/>
            <person name="Tomlin J."/>
            <person name="Gibbs M."/>
            <person name="Breuker C.J."/>
        </authorList>
    </citation>
    <scope>NUCLEOTIDE SEQUENCE</scope>
    <source>
        <tissue evidence="4">Ovary</tissue>
    </source>
</reference>
<dbReference type="GO" id="GO:0008157">
    <property type="term" value="F:protein phosphatase 1 binding"/>
    <property type="evidence" value="ECO:0007669"/>
    <property type="project" value="TreeGrafter"/>
</dbReference>
<evidence type="ECO:0000256" key="2">
    <source>
        <dbReference type="ARBA" id="ARBA00031039"/>
    </source>
</evidence>
<organism evidence="4">
    <name type="scientific">Pararge aegeria</name>
    <name type="common">speckled wood butterfly</name>
    <dbReference type="NCBI Taxonomy" id="116150"/>
    <lineage>
        <taxon>Eukaryota</taxon>
        <taxon>Metazoa</taxon>
        <taxon>Ecdysozoa</taxon>
        <taxon>Arthropoda</taxon>
        <taxon>Hexapoda</taxon>
        <taxon>Insecta</taxon>
        <taxon>Pterygota</taxon>
        <taxon>Neoptera</taxon>
        <taxon>Endopterygota</taxon>
        <taxon>Lepidoptera</taxon>
        <taxon>Glossata</taxon>
        <taxon>Ditrysia</taxon>
        <taxon>Papilionoidea</taxon>
        <taxon>Nymphalidae</taxon>
        <taxon>Satyrinae</taxon>
        <taxon>Satyrini</taxon>
        <taxon>Parargina</taxon>
        <taxon>Pararge</taxon>
    </lineage>
</organism>
<feature type="compositionally biased region" description="Basic and acidic residues" evidence="3">
    <location>
        <begin position="1"/>
        <end position="11"/>
    </location>
</feature>
<feature type="compositionally biased region" description="Polar residues" evidence="3">
    <location>
        <begin position="106"/>
        <end position="142"/>
    </location>
</feature>
<dbReference type="InterPro" id="IPR011107">
    <property type="entry name" value="PPI_Ypi1"/>
</dbReference>
<evidence type="ECO:0000256" key="3">
    <source>
        <dbReference type="SAM" id="MobiDB-lite"/>
    </source>
</evidence>